<protein>
    <submittedName>
        <fullName evidence="1">Uncharacterized protein</fullName>
    </submittedName>
</protein>
<accession>A0A0E9SJA9</accession>
<dbReference type="EMBL" id="GBXM01067974">
    <property type="protein sequence ID" value="JAH40603.1"/>
    <property type="molecule type" value="Transcribed_RNA"/>
</dbReference>
<reference evidence="1" key="2">
    <citation type="journal article" date="2015" name="Fish Shellfish Immunol.">
        <title>Early steps in the European eel (Anguilla anguilla)-Vibrio vulnificus interaction in the gills: Role of the RtxA13 toxin.</title>
        <authorList>
            <person name="Callol A."/>
            <person name="Pajuelo D."/>
            <person name="Ebbesson L."/>
            <person name="Teles M."/>
            <person name="MacKenzie S."/>
            <person name="Amaro C."/>
        </authorList>
    </citation>
    <scope>NUCLEOTIDE SEQUENCE</scope>
</reference>
<dbReference type="AlphaFoldDB" id="A0A0E9SJA9"/>
<organism evidence="1">
    <name type="scientific">Anguilla anguilla</name>
    <name type="common">European freshwater eel</name>
    <name type="synonym">Muraena anguilla</name>
    <dbReference type="NCBI Taxonomy" id="7936"/>
    <lineage>
        <taxon>Eukaryota</taxon>
        <taxon>Metazoa</taxon>
        <taxon>Chordata</taxon>
        <taxon>Craniata</taxon>
        <taxon>Vertebrata</taxon>
        <taxon>Euteleostomi</taxon>
        <taxon>Actinopterygii</taxon>
        <taxon>Neopterygii</taxon>
        <taxon>Teleostei</taxon>
        <taxon>Anguilliformes</taxon>
        <taxon>Anguillidae</taxon>
        <taxon>Anguilla</taxon>
    </lineage>
</organism>
<sequence>MISSPILFRRGSFFFFFLSRMQQISYNAHDLRI</sequence>
<name>A0A0E9SJA9_ANGAN</name>
<proteinExistence type="predicted"/>
<evidence type="ECO:0000313" key="1">
    <source>
        <dbReference type="EMBL" id="JAH40603.1"/>
    </source>
</evidence>
<reference evidence="1" key="1">
    <citation type="submission" date="2014-11" db="EMBL/GenBank/DDBJ databases">
        <authorList>
            <person name="Amaro Gonzalez C."/>
        </authorList>
    </citation>
    <scope>NUCLEOTIDE SEQUENCE</scope>
</reference>